<dbReference type="GO" id="GO:0003676">
    <property type="term" value="F:nucleic acid binding"/>
    <property type="evidence" value="ECO:0007669"/>
    <property type="project" value="InterPro"/>
</dbReference>
<gene>
    <name evidence="1" type="ORF">CC86DRAFT_407685</name>
</gene>
<dbReference type="EMBL" id="MU006228">
    <property type="protein sequence ID" value="KAF2825476.1"/>
    <property type="molecule type" value="Genomic_DNA"/>
</dbReference>
<evidence type="ECO:0008006" key="3">
    <source>
        <dbReference type="Google" id="ProtNLM"/>
    </source>
</evidence>
<protein>
    <recommendedName>
        <fullName evidence="3">RRM domain-containing protein</fullName>
    </recommendedName>
</protein>
<dbReference type="AlphaFoldDB" id="A0A6A6ZXB3"/>
<organism evidence="1 2">
    <name type="scientific">Ophiobolus disseminans</name>
    <dbReference type="NCBI Taxonomy" id="1469910"/>
    <lineage>
        <taxon>Eukaryota</taxon>
        <taxon>Fungi</taxon>
        <taxon>Dikarya</taxon>
        <taxon>Ascomycota</taxon>
        <taxon>Pezizomycotina</taxon>
        <taxon>Dothideomycetes</taxon>
        <taxon>Pleosporomycetidae</taxon>
        <taxon>Pleosporales</taxon>
        <taxon>Pleosporineae</taxon>
        <taxon>Phaeosphaeriaceae</taxon>
        <taxon>Ophiobolus</taxon>
    </lineage>
</organism>
<dbReference type="SUPFAM" id="SSF54928">
    <property type="entry name" value="RNA-binding domain, RBD"/>
    <property type="match status" value="1"/>
</dbReference>
<proteinExistence type="predicted"/>
<name>A0A6A6ZXB3_9PLEO</name>
<accession>A0A6A6ZXB3</accession>
<keyword evidence="2" id="KW-1185">Reference proteome</keyword>
<evidence type="ECO:0000313" key="1">
    <source>
        <dbReference type="EMBL" id="KAF2825476.1"/>
    </source>
</evidence>
<reference evidence="1" key="1">
    <citation type="journal article" date="2020" name="Stud. Mycol.">
        <title>101 Dothideomycetes genomes: a test case for predicting lifestyles and emergence of pathogens.</title>
        <authorList>
            <person name="Haridas S."/>
            <person name="Albert R."/>
            <person name="Binder M."/>
            <person name="Bloem J."/>
            <person name="Labutti K."/>
            <person name="Salamov A."/>
            <person name="Andreopoulos B."/>
            <person name="Baker S."/>
            <person name="Barry K."/>
            <person name="Bills G."/>
            <person name="Bluhm B."/>
            <person name="Cannon C."/>
            <person name="Castanera R."/>
            <person name="Culley D."/>
            <person name="Daum C."/>
            <person name="Ezra D."/>
            <person name="Gonzalez J."/>
            <person name="Henrissat B."/>
            <person name="Kuo A."/>
            <person name="Liang C."/>
            <person name="Lipzen A."/>
            <person name="Lutzoni F."/>
            <person name="Magnuson J."/>
            <person name="Mondo S."/>
            <person name="Nolan M."/>
            <person name="Ohm R."/>
            <person name="Pangilinan J."/>
            <person name="Park H.-J."/>
            <person name="Ramirez L."/>
            <person name="Alfaro M."/>
            <person name="Sun H."/>
            <person name="Tritt A."/>
            <person name="Yoshinaga Y."/>
            <person name="Zwiers L.-H."/>
            <person name="Turgeon B."/>
            <person name="Goodwin S."/>
            <person name="Spatafora J."/>
            <person name="Crous P."/>
            <person name="Grigoriev I."/>
        </authorList>
    </citation>
    <scope>NUCLEOTIDE SEQUENCE</scope>
    <source>
        <strain evidence="1">CBS 113818</strain>
    </source>
</reference>
<evidence type="ECO:0000313" key="2">
    <source>
        <dbReference type="Proteomes" id="UP000799424"/>
    </source>
</evidence>
<dbReference type="OrthoDB" id="10522348at2759"/>
<sequence>MAYKNTGKARIGTLGRLGKQTPSVNPDSRIAISIKLKNSDTPGRIISLHNVATAATESDIRCLVGNISLLEYKRTDDAGTCEPSDIVFLLIPTLTEAKRAFLTLDGRELLGGEMRVNFVNEVRFKSEFY</sequence>
<dbReference type="InterPro" id="IPR035979">
    <property type="entry name" value="RBD_domain_sf"/>
</dbReference>
<dbReference type="Proteomes" id="UP000799424">
    <property type="component" value="Unassembled WGS sequence"/>
</dbReference>